<evidence type="ECO:0000313" key="5">
    <source>
        <dbReference type="Proteomes" id="UP000241647"/>
    </source>
</evidence>
<evidence type="ECO:0000259" key="3">
    <source>
        <dbReference type="Pfam" id="PF00582"/>
    </source>
</evidence>
<sequence>MARSRTPPSLCTPWPGTTVTTPAESRPERPRRSRNRHTDAANEQATHGRDRGRRADGPLIVVGIDASEASPHALAYAAGAARRMHASLVVAYIRTLATNAYLTSLAPMGTELTCELATEQIIAARELATEVLGDLPLPWSFTVRCGDPAVELARLADDNNADILVVGRSSSRLHRLTGSTAARLLRRARCPVTVVP</sequence>
<dbReference type="PANTHER" id="PTHR46268">
    <property type="entry name" value="STRESS RESPONSE PROTEIN NHAX"/>
    <property type="match status" value="1"/>
</dbReference>
<dbReference type="EMBL" id="PYHS01000036">
    <property type="protein sequence ID" value="PSR57602.1"/>
    <property type="molecule type" value="Genomic_DNA"/>
</dbReference>
<gene>
    <name evidence="4" type="ORF">C8259_34160</name>
</gene>
<dbReference type="SUPFAM" id="SSF52402">
    <property type="entry name" value="Adenine nucleotide alpha hydrolases-like"/>
    <property type="match status" value="1"/>
</dbReference>
<comment type="caution">
    <text evidence="4">The sequence shown here is derived from an EMBL/GenBank/DDBJ whole genome shotgun (WGS) entry which is preliminary data.</text>
</comment>
<dbReference type="CDD" id="cd00293">
    <property type="entry name" value="USP-like"/>
    <property type="match status" value="1"/>
</dbReference>
<dbReference type="PANTHER" id="PTHR46268:SF6">
    <property type="entry name" value="UNIVERSAL STRESS PROTEIN UP12"/>
    <property type="match status" value="1"/>
</dbReference>
<comment type="similarity">
    <text evidence="1">Belongs to the universal stress protein A family.</text>
</comment>
<feature type="region of interest" description="Disordered" evidence="2">
    <location>
        <begin position="1"/>
        <end position="55"/>
    </location>
</feature>
<dbReference type="Pfam" id="PF00582">
    <property type="entry name" value="Usp"/>
    <property type="match status" value="1"/>
</dbReference>
<feature type="domain" description="UspA" evidence="3">
    <location>
        <begin position="60"/>
        <end position="196"/>
    </location>
</feature>
<accession>A0A2T2YQ02</accession>
<reference evidence="4 5" key="1">
    <citation type="submission" date="2018-02" db="EMBL/GenBank/DDBJ databases">
        <title>8 Nocardia nova and 1 Nocardia cyriacigeorgica strain used for evolution to TMP-SMX.</title>
        <authorList>
            <person name="Mehta H."/>
            <person name="Weng J."/>
            <person name="Shamoo Y."/>
        </authorList>
    </citation>
    <scope>NUCLEOTIDE SEQUENCE [LARGE SCALE GENOMIC DNA]</scope>
    <source>
        <strain evidence="4 5">ATCC 33727</strain>
    </source>
</reference>
<name>A0A2T2YQ02_9NOCA</name>
<dbReference type="InterPro" id="IPR006015">
    <property type="entry name" value="Universal_stress_UspA"/>
</dbReference>
<dbReference type="PRINTS" id="PR01438">
    <property type="entry name" value="UNVRSLSTRESS"/>
</dbReference>
<feature type="compositionally biased region" description="Basic and acidic residues" evidence="2">
    <location>
        <begin position="25"/>
        <end position="55"/>
    </location>
</feature>
<proteinExistence type="inferred from homology"/>
<evidence type="ECO:0000256" key="1">
    <source>
        <dbReference type="ARBA" id="ARBA00008791"/>
    </source>
</evidence>
<dbReference type="AlphaFoldDB" id="A0A2T2YQ02"/>
<dbReference type="Proteomes" id="UP000241647">
    <property type="component" value="Unassembled WGS sequence"/>
</dbReference>
<evidence type="ECO:0000256" key="2">
    <source>
        <dbReference type="SAM" id="MobiDB-lite"/>
    </source>
</evidence>
<dbReference type="Gene3D" id="3.40.50.620">
    <property type="entry name" value="HUPs"/>
    <property type="match status" value="1"/>
</dbReference>
<protein>
    <submittedName>
        <fullName evidence="4">Universal stress protein</fullName>
    </submittedName>
</protein>
<organism evidence="4 5">
    <name type="scientific">Nocardia nova</name>
    <dbReference type="NCBI Taxonomy" id="37330"/>
    <lineage>
        <taxon>Bacteria</taxon>
        <taxon>Bacillati</taxon>
        <taxon>Actinomycetota</taxon>
        <taxon>Actinomycetes</taxon>
        <taxon>Mycobacteriales</taxon>
        <taxon>Nocardiaceae</taxon>
        <taxon>Nocardia</taxon>
    </lineage>
</organism>
<dbReference type="InterPro" id="IPR006016">
    <property type="entry name" value="UspA"/>
</dbReference>
<evidence type="ECO:0000313" key="4">
    <source>
        <dbReference type="EMBL" id="PSR57602.1"/>
    </source>
</evidence>
<dbReference type="InterPro" id="IPR014729">
    <property type="entry name" value="Rossmann-like_a/b/a_fold"/>
</dbReference>